<dbReference type="Gene3D" id="3.10.129.110">
    <property type="entry name" value="Polyketide synthase dehydratase"/>
    <property type="match status" value="1"/>
</dbReference>
<evidence type="ECO:0000256" key="9">
    <source>
        <dbReference type="PROSITE-ProRule" id="PRU01363"/>
    </source>
</evidence>
<evidence type="ECO:0000256" key="10">
    <source>
        <dbReference type="SAM" id="MobiDB-lite"/>
    </source>
</evidence>
<dbReference type="GeneID" id="36620093"/>
<dbReference type="SUPFAM" id="SSF50129">
    <property type="entry name" value="GroES-like"/>
    <property type="match status" value="1"/>
</dbReference>
<proteinExistence type="predicted"/>
<evidence type="ECO:0000256" key="7">
    <source>
        <dbReference type="ARBA" id="ARBA00023268"/>
    </source>
</evidence>
<dbReference type="CDD" id="cd00833">
    <property type="entry name" value="PKS"/>
    <property type="match status" value="1"/>
</dbReference>
<keyword evidence="5" id="KW-0521">NADP</keyword>
<dbReference type="GO" id="GO:0008168">
    <property type="term" value="F:methyltransferase activity"/>
    <property type="evidence" value="ECO:0007669"/>
    <property type="project" value="UniProtKB-KW"/>
</dbReference>
<dbReference type="PANTHER" id="PTHR43775:SF29">
    <property type="entry name" value="ASPERFURANONE POLYKETIDE SYNTHASE AFOG-RELATED"/>
    <property type="match status" value="1"/>
</dbReference>
<dbReference type="InterPro" id="IPR049552">
    <property type="entry name" value="PKS_DH_N"/>
</dbReference>
<dbReference type="EMBL" id="KZ679695">
    <property type="protein sequence ID" value="PTB48977.1"/>
    <property type="molecule type" value="Genomic_DNA"/>
</dbReference>
<dbReference type="InterPro" id="IPR049551">
    <property type="entry name" value="PKS_DH_C"/>
</dbReference>
<evidence type="ECO:0000256" key="6">
    <source>
        <dbReference type="ARBA" id="ARBA00023002"/>
    </source>
</evidence>
<keyword evidence="1" id="KW-0596">Phosphopantetheine</keyword>
<evidence type="ECO:0000256" key="5">
    <source>
        <dbReference type="ARBA" id="ARBA00022857"/>
    </source>
</evidence>
<evidence type="ECO:0000259" key="12">
    <source>
        <dbReference type="PROSITE" id="PS52004"/>
    </source>
</evidence>
<dbReference type="Gene3D" id="3.40.47.10">
    <property type="match status" value="1"/>
</dbReference>
<evidence type="ECO:0000256" key="8">
    <source>
        <dbReference type="ARBA" id="ARBA00023315"/>
    </source>
</evidence>
<dbReference type="SMART" id="SM00825">
    <property type="entry name" value="PKS_KS"/>
    <property type="match status" value="1"/>
</dbReference>
<dbReference type="CDD" id="cd05195">
    <property type="entry name" value="enoyl_red"/>
    <property type="match status" value="1"/>
</dbReference>
<dbReference type="GO" id="GO:0030639">
    <property type="term" value="P:polyketide biosynthetic process"/>
    <property type="evidence" value="ECO:0007669"/>
    <property type="project" value="UniProtKB-ARBA"/>
</dbReference>
<dbReference type="InterPro" id="IPR006162">
    <property type="entry name" value="Ppantetheine_attach_site"/>
</dbReference>
<feature type="active site" description="Proton acceptor; for dehydratase activity" evidence="9">
    <location>
        <position position="988"/>
    </location>
</feature>
<dbReference type="PROSITE" id="PS00012">
    <property type="entry name" value="PHOSPHOPANTETHEINE"/>
    <property type="match status" value="1"/>
</dbReference>
<dbReference type="SMART" id="SM00829">
    <property type="entry name" value="PKS_ER"/>
    <property type="match status" value="1"/>
</dbReference>
<evidence type="ECO:0000256" key="2">
    <source>
        <dbReference type="ARBA" id="ARBA00022553"/>
    </source>
</evidence>
<dbReference type="SMART" id="SM00823">
    <property type="entry name" value="PKS_PP"/>
    <property type="match status" value="1"/>
</dbReference>
<dbReference type="InterPro" id="IPR009081">
    <property type="entry name" value="PP-bd_ACP"/>
</dbReference>
<dbReference type="InterPro" id="IPR036736">
    <property type="entry name" value="ACP-like_sf"/>
</dbReference>
<dbReference type="SUPFAM" id="SSF52151">
    <property type="entry name" value="FabD/lysophospholipase-like"/>
    <property type="match status" value="1"/>
</dbReference>
<evidence type="ECO:0000259" key="11">
    <source>
        <dbReference type="PROSITE" id="PS50075"/>
    </source>
</evidence>
<dbReference type="PROSITE" id="PS00606">
    <property type="entry name" value="KS3_1"/>
    <property type="match status" value="1"/>
</dbReference>
<dbReference type="PROSITE" id="PS52019">
    <property type="entry name" value="PKS_MFAS_DH"/>
    <property type="match status" value="1"/>
</dbReference>
<dbReference type="Pfam" id="PF00107">
    <property type="entry name" value="ADH_zinc_N"/>
    <property type="match status" value="1"/>
</dbReference>
<dbReference type="InterPro" id="IPR016036">
    <property type="entry name" value="Malonyl_transacylase_ACP-bd"/>
</dbReference>
<dbReference type="InterPro" id="IPR016035">
    <property type="entry name" value="Acyl_Trfase/lysoPLipase"/>
</dbReference>
<dbReference type="Gene3D" id="3.90.180.10">
    <property type="entry name" value="Medium-chain alcohol dehydrogenases, catalytic domain"/>
    <property type="match status" value="1"/>
</dbReference>
<dbReference type="GO" id="GO:0016491">
    <property type="term" value="F:oxidoreductase activity"/>
    <property type="evidence" value="ECO:0007669"/>
    <property type="project" value="UniProtKB-KW"/>
</dbReference>
<keyword evidence="3" id="KW-0489">Methyltransferase</keyword>
<dbReference type="GO" id="GO:0006633">
    <property type="term" value="P:fatty acid biosynthetic process"/>
    <property type="evidence" value="ECO:0007669"/>
    <property type="project" value="InterPro"/>
</dbReference>
<dbReference type="InterPro" id="IPR018201">
    <property type="entry name" value="Ketoacyl_synth_AS"/>
</dbReference>
<dbReference type="Pfam" id="PF00698">
    <property type="entry name" value="Acyl_transf_1"/>
    <property type="match status" value="1"/>
</dbReference>
<dbReference type="InterPro" id="IPR014043">
    <property type="entry name" value="Acyl_transferase_dom"/>
</dbReference>
<organism evidence="14 15">
    <name type="scientific">Trichoderma harzianum CBS 226.95</name>
    <dbReference type="NCBI Taxonomy" id="983964"/>
    <lineage>
        <taxon>Eukaryota</taxon>
        <taxon>Fungi</taxon>
        <taxon>Dikarya</taxon>
        <taxon>Ascomycota</taxon>
        <taxon>Pezizomycotina</taxon>
        <taxon>Sordariomycetes</taxon>
        <taxon>Hypocreomycetidae</taxon>
        <taxon>Hypocreales</taxon>
        <taxon>Hypocreaceae</taxon>
        <taxon>Trichoderma</taxon>
    </lineage>
</organism>
<dbReference type="InterPro" id="IPR013149">
    <property type="entry name" value="ADH-like_C"/>
</dbReference>
<dbReference type="SUPFAM" id="SSF47336">
    <property type="entry name" value="ACP-like"/>
    <property type="match status" value="1"/>
</dbReference>
<dbReference type="FunFam" id="3.40.47.10:FF:000019">
    <property type="entry name" value="Polyketide synthase type I"/>
    <property type="match status" value="1"/>
</dbReference>
<keyword evidence="2" id="KW-0597">Phosphoprotein</keyword>
<dbReference type="PROSITE" id="PS52004">
    <property type="entry name" value="KS3_2"/>
    <property type="match status" value="1"/>
</dbReference>
<dbReference type="InterPro" id="IPR011032">
    <property type="entry name" value="GroES-like_sf"/>
</dbReference>
<dbReference type="Pfam" id="PF08659">
    <property type="entry name" value="KR"/>
    <property type="match status" value="1"/>
</dbReference>
<dbReference type="SMART" id="SM00822">
    <property type="entry name" value="PKS_KR"/>
    <property type="match status" value="1"/>
</dbReference>
<dbReference type="InterPro" id="IPR056501">
    <property type="entry name" value="NAD-bd_HRPKS_sdrA"/>
</dbReference>
<keyword evidence="7" id="KW-0511">Multifunctional enzyme</keyword>
<dbReference type="Gene3D" id="3.40.50.720">
    <property type="entry name" value="NAD(P)-binding Rossmann-like Domain"/>
    <property type="match status" value="2"/>
</dbReference>
<feature type="domain" description="PKS/mFAS DH" evidence="13">
    <location>
        <begin position="956"/>
        <end position="1271"/>
    </location>
</feature>
<feature type="region of interest" description="Disordered" evidence="10">
    <location>
        <begin position="450"/>
        <end position="472"/>
    </location>
</feature>
<dbReference type="InterPro" id="IPR014030">
    <property type="entry name" value="Ketoacyl_synth_N"/>
</dbReference>
<dbReference type="Proteomes" id="UP000241690">
    <property type="component" value="Unassembled WGS sequence"/>
</dbReference>
<dbReference type="InterPro" id="IPR032821">
    <property type="entry name" value="PKS_assoc"/>
</dbReference>
<dbReference type="PROSITE" id="PS50075">
    <property type="entry name" value="CARRIER"/>
    <property type="match status" value="1"/>
</dbReference>
<dbReference type="Gene3D" id="1.10.1200.10">
    <property type="entry name" value="ACP-like"/>
    <property type="match status" value="1"/>
</dbReference>
<dbReference type="InterPro" id="IPR020843">
    <property type="entry name" value="ER"/>
</dbReference>
<dbReference type="Gene3D" id="3.40.366.10">
    <property type="entry name" value="Malonyl-Coenzyme A Acyl Carrier Protein, domain 2"/>
    <property type="match status" value="1"/>
</dbReference>
<dbReference type="SUPFAM" id="SSF51735">
    <property type="entry name" value="NAD(P)-binding Rossmann-fold domains"/>
    <property type="match status" value="2"/>
</dbReference>
<dbReference type="InterPro" id="IPR020807">
    <property type="entry name" value="PKS_DH"/>
</dbReference>
<keyword evidence="4" id="KW-0808">Transferase</keyword>
<dbReference type="GO" id="GO:0032259">
    <property type="term" value="P:methylation"/>
    <property type="evidence" value="ECO:0007669"/>
    <property type="project" value="UniProtKB-KW"/>
</dbReference>
<keyword evidence="6" id="KW-0560">Oxidoreductase</keyword>
<dbReference type="Pfam" id="PF00109">
    <property type="entry name" value="ketoacyl-synt"/>
    <property type="match status" value="1"/>
</dbReference>
<dbReference type="InterPro" id="IPR036291">
    <property type="entry name" value="NAD(P)-bd_dom_sf"/>
</dbReference>
<dbReference type="InterPro" id="IPR014031">
    <property type="entry name" value="Ketoacyl_synth_C"/>
</dbReference>
<dbReference type="Gene3D" id="3.30.70.3290">
    <property type="match status" value="1"/>
</dbReference>
<dbReference type="Pfam" id="PF23297">
    <property type="entry name" value="ACP_SdgA_C"/>
    <property type="match status" value="1"/>
</dbReference>
<reference evidence="14 15" key="1">
    <citation type="submission" date="2016-07" db="EMBL/GenBank/DDBJ databases">
        <title>Multiple horizontal gene transfer events from other fungi enriched the ability of initially mycotrophic Trichoderma (Ascomycota) to feed on dead plant biomass.</title>
        <authorList>
            <consortium name="DOE Joint Genome Institute"/>
            <person name="Aerts A."/>
            <person name="Atanasova L."/>
            <person name="Chenthamara K."/>
            <person name="Zhang J."/>
            <person name="Grujic M."/>
            <person name="Henrissat B."/>
            <person name="Kuo A."/>
            <person name="Salamov A."/>
            <person name="Lipzen A."/>
            <person name="Labutti K."/>
            <person name="Barry K."/>
            <person name="Miao Y."/>
            <person name="Rahimi M.J."/>
            <person name="Shen Q."/>
            <person name="Grigoriev I.V."/>
            <person name="Kubicek C.P."/>
            <person name="Druzhinina I.S."/>
        </authorList>
    </citation>
    <scope>NUCLEOTIDE SEQUENCE [LARGE SCALE GENOMIC DNA]</scope>
    <source>
        <strain evidence="14 15">CBS 226.95</strain>
    </source>
</reference>
<feature type="region of interest" description="N-terminal hotdog fold" evidence="9">
    <location>
        <begin position="956"/>
        <end position="1090"/>
    </location>
</feature>
<dbReference type="GO" id="GO:0004315">
    <property type="term" value="F:3-oxoacyl-[acyl-carrier-protein] synthase activity"/>
    <property type="evidence" value="ECO:0007669"/>
    <property type="project" value="InterPro"/>
</dbReference>
<dbReference type="InterPro" id="IPR049900">
    <property type="entry name" value="PKS_mFAS_DH"/>
</dbReference>
<protein>
    <submittedName>
        <fullName evidence="14">Uncharacterized protein</fullName>
    </submittedName>
</protein>
<dbReference type="Pfam" id="PF16197">
    <property type="entry name" value="KAsynt_C_assoc"/>
    <property type="match status" value="1"/>
</dbReference>
<accession>A0A2T3ZVZ1</accession>
<sequence>MATAGNDGTSIAITGLSCRFPGDGDNPSNYWKLVSEGKSAWSMIPKERFNGDAFWAGGKKGHGSVTKSGHFLKHDVSHFDANFFNISALEANAMDPQHRLALEVVYEALESAGYSVKDLAGTRTGVFMGHFTSDYKELVISDTDGIPPYATTGLNKTSLANRISWTFDLRGPSFALDTACSSSLVAFHLACQSLRTGESDIAIVGGTNVLLNPDMFVAFSGQGFLSPDGKCKSFDASGDGYGRGEGVAAIVLKRVDDAIVALDPLRAIIRATGSNQDGHTKSLTLPSADAQEALIRDVYRLAKLDFDQTGYVEAHGTGTQAGDTTETLALSRTIAKGRSSKNKLVVGSVKANIGHLEAASGLAGVIKSVLMLEHGVIPPNIHFHNPNPKIDFENWNIQIPTQLMKWPSQGTRRISINSFGYGGTNAHAILDDAYSYLGGRSLRGLHYVSSEDHENREEEEGDDEYSSQPTTPRVYVLTAQDRAGLSRTKKSLSSYLRTKIDELHDDSQAEKYLADLAYTLSDKRSRLQWKTFALASSLDELADALESSDGGRIEVMSSSVPRLGFVFTGQGAQWATMGMALMALPEFSASIEAADLFLKKTLGCPWSARAELSRGKGTSRLGLALYSQTLCTVLQVALVDLLRKWAVVPDAVVGHSSGEIGAAYCAGYLSREDAWRIAYCRGVVCSNMKTAAPDLEGAMMAVGASPDTCSAFIERVCPDKVNIACINSPSSVTLSGDAAAIISLQAALQEENIFARKLLVDTAYHSKHMKLVAEQYAKAIADIRPRANTTTGGDAACKMYSSVTESEITYKDLGPDYWVRNLVSPVKFATAIQNLMRPDADARSSGTDAVDILVEIGPHTALRGPATQSIQALGVNNKPYLSAVVRNESAVETTLNLIGTLIAYGRPVELARVNGTVTGKNKVLVDLPSYPWNHAQQYWSESRLARGRKDRPVSASSLLGSPVPSFLEGERVWRGFLRLSEEPWVADHNIQDSVLYPGAGFLAMAIEAALQGADTAHNVKGLSLRDIEFLSAMLVPEDEELEHTITLRPHSSVTNSSEELWNEFVICSSPDRKSLVRNCRGLIRVCYDDSGAENLITKKEAQEDPGLLRYKQASSSCKEEQQPAEFYQTLTDLGYNYGLNFANITEVSVGDGQSCGSVTIPSVGLHDTQRPHVIHPATLDAIFHLAFAAANSNHLSKLAVPMVPKSMDEMYISTDIPYLAQTKLKGYSKARKLGSRRLLKATIGIVDEEEQQSVLEISGLHCTEIAQTSAAQKTAVLARKMCSKLVWRPSINFITNEDIQRIVSISTEPPTQVRNYQQLSEFINIIHHTTPTMRIVELAQESSIFAQDKTILKDVLQTANYTTLGYDGKTKSGLGNSSPAAEGVTLQADQDLFQENAKTADLVVCSAISSAPSNIANNARLLLKEDGRVCAIEAPEQLATAKSVLQEAGFTNFFQFGDSASGEPVFLVGSLGSGGNVAGAGLKEKDIVLIQPANANESVTAVAEQLKTTLSALGYGTSIHTWGIDNVSTLKNKDCVALLEARSAVLESLTEKDFYVVQTLITQCKSLLWIDALDDARKGLINGLTRVVRNEIPGSQLQTLHVSSATLSQPKHLSHLICQLLDSKTSDNEFTVENDMIYTSRVEIDEELSAEIDDAQHVGADATSLVPLTSIDAPLSLTMTSTGTVCFKRDSVPTADLEGDELEINVKASTISSNHLFADTDEPLIFEAAGVIVRVGSSVTKFQPGDSVVTYSLGLAGQTLQRTKADFCHRLPSGYTFSEAISGVAAHAAAWYALDRIARIQGGQSILIHAAAEDVGQAAIQIARNYNAEIYATIKEEAERELLCGTYDIPSDHIFNLQDSHTVDTIKHMTKSRGIDIILGSPKNAAHRQTSQCLAAFGTFVEIGLLDSSHSKVLDANFVPQDTTFSSFSLSNIARKSPQLMAQIIAAVFELHSKGITKPIASFKVFSASEVESAVQYAQTEGQDKTIILSWNDNDSVPLIGSGERQPIDLNLRSDACYILVGGLGGLGRSLAMMLAENGARKLCFLSRSGAASASANDLISDLEELGVQVRCLQCDVSEISALKHALDTCSAELGPVHGVIQCAMVLRDTLFTNMSYIQWQESTLPKVQGTQNLHNALPDVDFFVALSSFAGTFGNRGQSNYAAGCAYQDALALQRRDEGKKATTLDVGLMRDIGVLAENGMTDNLKEWEEPYGVREGELRNLVKLAIAGRLPAQVLTGLATGGSAVVAGIPPPFYLSDAKFSIMATTDLEKVSDSAGDSNNRRKSDSIRALISKSENLVEASGHITASLVSRIAKMLQIEAEDVDTSRALHSYGLDSLVAIEIVDWALKEIEARVSVFDIMAAVPITATASKIANASVLCSKE</sequence>
<dbReference type="InterPro" id="IPR001227">
    <property type="entry name" value="Ac_transferase_dom_sf"/>
</dbReference>
<evidence type="ECO:0000256" key="1">
    <source>
        <dbReference type="ARBA" id="ARBA00022450"/>
    </source>
</evidence>
<dbReference type="InterPro" id="IPR050091">
    <property type="entry name" value="PKS_NRPS_Biosynth_Enz"/>
</dbReference>
<dbReference type="Pfam" id="PF23114">
    <property type="entry name" value="NAD-bd_HRPKS_sdrA"/>
    <property type="match status" value="1"/>
</dbReference>
<dbReference type="Pfam" id="PF21089">
    <property type="entry name" value="PKS_DH_N"/>
    <property type="match status" value="1"/>
</dbReference>
<evidence type="ECO:0000313" key="15">
    <source>
        <dbReference type="Proteomes" id="UP000241690"/>
    </source>
</evidence>
<evidence type="ECO:0000256" key="3">
    <source>
        <dbReference type="ARBA" id="ARBA00022603"/>
    </source>
</evidence>
<dbReference type="SMART" id="SM00826">
    <property type="entry name" value="PKS_DH"/>
    <property type="match status" value="1"/>
</dbReference>
<name>A0A2T3ZVZ1_TRIHA</name>
<feature type="active site" description="Proton donor; for dehydratase activity" evidence="9">
    <location>
        <position position="1180"/>
    </location>
</feature>
<dbReference type="InterPro" id="IPR020841">
    <property type="entry name" value="PKS_Beta-ketoAc_synthase_dom"/>
</dbReference>
<dbReference type="GO" id="GO:0004312">
    <property type="term" value="F:fatty acid synthase activity"/>
    <property type="evidence" value="ECO:0007669"/>
    <property type="project" value="TreeGrafter"/>
</dbReference>
<dbReference type="GO" id="GO:0031177">
    <property type="term" value="F:phosphopantetheine binding"/>
    <property type="evidence" value="ECO:0007669"/>
    <property type="project" value="InterPro"/>
</dbReference>
<dbReference type="Pfam" id="PF02801">
    <property type="entry name" value="Ketoacyl-synt_C"/>
    <property type="match status" value="1"/>
</dbReference>
<dbReference type="SUPFAM" id="SSF55048">
    <property type="entry name" value="Probable ACP-binding domain of malonyl-CoA ACP transacylase"/>
    <property type="match status" value="1"/>
</dbReference>
<dbReference type="InterPro" id="IPR016039">
    <property type="entry name" value="Thiolase-like"/>
</dbReference>
<dbReference type="InterPro" id="IPR042104">
    <property type="entry name" value="PKS_dehydratase_sf"/>
</dbReference>
<dbReference type="InterPro" id="IPR013968">
    <property type="entry name" value="PKS_KR"/>
</dbReference>
<dbReference type="InterPro" id="IPR057326">
    <property type="entry name" value="KR_dom"/>
</dbReference>
<dbReference type="RefSeq" id="XP_024768654.1">
    <property type="nucleotide sequence ID" value="XM_024911534.1"/>
</dbReference>
<keyword evidence="15" id="KW-1185">Reference proteome</keyword>
<dbReference type="SUPFAM" id="SSF53901">
    <property type="entry name" value="Thiolase-like"/>
    <property type="match status" value="1"/>
</dbReference>
<dbReference type="PANTHER" id="PTHR43775">
    <property type="entry name" value="FATTY ACID SYNTHASE"/>
    <property type="match status" value="1"/>
</dbReference>
<dbReference type="Pfam" id="PF14765">
    <property type="entry name" value="PS-DH"/>
    <property type="match status" value="1"/>
</dbReference>
<dbReference type="SMART" id="SM00827">
    <property type="entry name" value="PKS_AT"/>
    <property type="match status" value="1"/>
</dbReference>
<dbReference type="STRING" id="983964.A0A2T3ZVZ1"/>
<feature type="domain" description="Carrier" evidence="11">
    <location>
        <begin position="2301"/>
        <end position="2378"/>
    </location>
</feature>
<gene>
    <name evidence="14" type="ORF">M431DRAFT_10394</name>
</gene>
<evidence type="ECO:0000256" key="4">
    <source>
        <dbReference type="ARBA" id="ARBA00022679"/>
    </source>
</evidence>
<keyword evidence="8" id="KW-0012">Acyltransferase</keyword>
<evidence type="ECO:0000313" key="14">
    <source>
        <dbReference type="EMBL" id="PTB48977.1"/>
    </source>
</evidence>
<feature type="region of interest" description="C-terminal hotdog fold" evidence="9">
    <location>
        <begin position="1118"/>
        <end position="1271"/>
    </location>
</feature>
<feature type="domain" description="Ketosynthase family 3 (KS3)" evidence="12">
    <location>
        <begin position="8"/>
        <end position="432"/>
    </location>
</feature>
<evidence type="ECO:0000259" key="13">
    <source>
        <dbReference type="PROSITE" id="PS52019"/>
    </source>
</evidence>
<dbReference type="InterPro" id="IPR020806">
    <property type="entry name" value="PKS_PP-bd"/>
</dbReference>